<protein>
    <submittedName>
        <fullName evidence="1">Uncharacterized protein</fullName>
    </submittedName>
</protein>
<accession>A0A820KWI2</accession>
<sequence>MKFLQLVQSEPIADERVRTLIDDELKAFGVKQGDSYRKVEEVNAEFIKNHSNSLTHRAEAAKIMLLINPADNIKAIEFVTSLDSNFIDQNLKTCSNIYESMQMGEYGSIESSTLEKYRLACGQRWPQ</sequence>
<reference evidence="1" key="1">
    <citation type="submission" date="2021-02" db="EMBL/GenBank/DDBJ databases">
        <authorList>
            <person name="Nowell W R."/>
        </authorList>
    </citation>
    <scope>NUCLEOTIDE SEQUENCE</scope>
</reference>
<dbReference type="EMBL" id="CAJOBB010018481">
    <property type="protein sequence ID" value="CAF4349440.1"/>
    <property type="molecule type" value="Genomic_DNA"/>
</dbReference>
<dbReference type="AlphaFoldDB" id="A0A820KWI2"/>
<gene>
    <name evidence="1" type="ORF">KXQ929_LOCUS48179</name>
</gene>
<proteinExistence type="predicted"/>
<comment type="caution">
    <text evidence="1">The sequence shown here is derived from an EMBL/GenBank/DDBJ whole genome shotgun (WGS) entry which is preliminary data.</text>
</comment>
<name>A0A820KWI2_9BILA</name>
<feature type="non-terminal residue" evidence="1">
    <location>
        <position position="1"/>
    </location>
</feature>
<evidence type="ECO:0000313" key="2">
    <source>
        <dbReference type="Proteomes" id="UP000663868"/>
    </source>
</evidence>
<evidence type="ECO:0000313" key="1">
    <source>
        <dbReference type="EMBL" id="CAF4349440.1"/>
    </source>
</evidence>
<dbReference type="Proteomes" id="UP000663868">
    <property type="component" value="Unassembled WGS sequence"/>
</dbReference>
<organism evidence="1 2">
    <name type="scientific">Adineta steineri</name>
    <dbReference type="NCBI Taxonomy" id="433720"/>
    <lineage>
        <taxon>Eukaryota</taxon>
        <taxon>Metazoa</taxon>
        <taxon>Spiralia</taxon>
        <taxon>Gnathifera</taxon>
        <taxon>Rotifera</taxon>
        <taxon>Eurotatoria</taxon>
        <taxon>Bdelloidea</taxon>
        <taxon>Adinetida</taxon>
        <taxon>Adinetidae</taxon>
        <taxon>Adineta</taxon>
    </lineage>
</organism>